<dbReference type="InterPro" id="IPR003399">
    <property type="entry name" value="Mce/MlaD"/>
</dbReference>
<dbReference type="OrthoDB" id="9806984at2"/>
<keyword evidence="2" id="KW-0472">Membrane</keyword>
<reference evidence="5" key="1">
    <citation type="submission" date="2017-05" db="EMBL/GenBank/DDBJ databases">
        <authorList>
            <person name="Sharma S."/>
            <person name="Sidhu C."/>
            <person name="Pinnaka A.K."/>
        </authorList>
    </citation>
    <scope>NUCLEOTIDE SEQUENCE [LARGE SCALE GENOMIC DNA]</scope>
    <source>
        <strain evidence="5">AK93</strain>
    </source>
</reference>
<protein>
    <recommendedName>
        <fullName evidence="3">Mce/MlaD domain-containing protein</fullName>
    </recommendedName>
</protein>
<evidence type="ECO:0000259" key="3">
    <source>
        <dbReference type="Pfam" id="PF02470"/>
    </source>
</evidence>
<evidence type="ECO:0000313" key="4">
    <source>
        <dbReference type="EMBL" id="RFA38991.1"/>
    </source>
</evidence>
<comment type="caution">
    <text evidence="4">The sequence shown here is derived from an EMBL/GenBank/DDBJ whole genome shotgun (WGS) entry which is preliminary data.</text>
</comment>
<dbReference type="AlphaFoldDB" id="A0A3E0X2X7"/>
<dbReference type="Proteomes" id="UP000256763">
    <property type="component" value="Unassembled WGS sequence"/>
</dbReference>
<sequence>METRINYIAVGFFVLLFGALTIGAALWLGADIATREYQRYSVYFAESVAGLNRNATVTYRGVEVGRVAEMRLIPDRPNTVHVILEIEPNTPLRADSVAVLRMQGFTGIAQVEITGGSRQAPPPRELPSEPYPVIASGPSLLSRMENAMTTSLEALDELTGQISLLFAPENIDAAQQTLSNLEAFTRVLADNRDTLERSLQQTERLLASGTDASEQLTPTLRAAEQALNEIAQTAAVSRSGLDDITQGSLPQMHRTLEEVYALADRLSRLSEELSEQPEMLIFGRPQPEPGPGE</sequence>
<keyword evidence="2" id="KW-0812">Transmembrane</keyword>
<feature type="domain" description="Mce/MlaD" evidence="3">
    <location>
        <begin position="37"/>
        <end position="116"/>
    </location>
</feature>
<dbReference type="RefSeq" id="WP_116301006.1">
    <property type="nucleotide sequence ID" value="NZ_NFZV01000002.1"/>
</dbReference>
<dbReference type="EMBL" id="NFZW01000002">
    <property type="protein sequence ID" value="RFA38991.1"/>
    <property type="molecule type" value="Genomic_DNA"/>
</dbReference>
<feature type="transmembrane region" description="Helical" evidence="2">
    <location>
        <begin position="7"/>
        <end position="30"/>
    </location>
</feature>
<evidence type="ECO:0000313" key="5">
    <source>
        <dbReference type="Proteomes" id="UP000256763"/>
    </source>
</evidence>
<gene>
    <name evidence="4" type="ORF">CAL65_03595</name>
</gene>
<keyword evidence="5" id="KW-1185">Reference proteome</keyword>
<dbReference type="PANTHER" id="PTHR36698:SF2">
    <property type="entry name" value="MCE_MLAD DOMAIN-CONTAINING PROTEIN"/>
    <property type="match status" value="1"/>
</dbReference>
<dbReference type="PANTHER" id="PTHR36698">
    <property type="entry name" value="BLL5892 PROTEIN"/>
    <property type="match status" value="1"/>
</dbReference>
<evidence type="ECO:0000256" key="2">
    <source>
        <dbReference type="SAM" id="Phobius"/>
    </source>
</evidence>
<dbReference type="SUPFAM" id="SSF46966">
    <property type="entry name" value="Spectrin repeat"/>
    <property type="match status" value="1"/>
</dbReference>
<feature type="region of interest" description="Disordered" evidence="1">
    <location>
        <begin position="274"/>
        <end position="293"/>
    </location>
</feature>
<name>A0A3E0X2X7_9GAMM</name>
<evidence type="ECO:0000256" key="1">
    <source>
        <dbReference type="SAM" id="MobiDB-lite"/>
    </source>
</evidence>
<proteinExistence type="predicted"/>
<keyword evidence="2" id="KW-1133">Transmembrane helix</keyword>
<organism evidence="4 5">
    <name type="scientific">Alkalilimnicola ehrlichii</name>
    <dbReference type="NCBI Taxonomy" id="351052"/>
    <lineage>
        <taxon>Bacteria</taxon>
        <taxon>Pseudomonadati</taxon>
        <taxon>Pseudomonadota</taxon>
        <taxon>Gammaproteobacteria</taxon>
        <taxon>Chromatiales</taxon>
        <taxon>Ectothiorhodospiraceae</taxon>
        <taxon>Alkalilimnicola</taxon>
    </lineage>
</organism>
<dbReference type="Pfam" id="PF02470">
    <property type="entry name" value="MlaD"/>
    <property type="match status" value="1"/>
</dbReference>
<accession>A0A3E0X2X7</accession>